<keyword evidence="2" id="KW-1133">Transmembrane helix</keyword>
<dbReference type="RefSeq" id="WP_172432810.1">
    <property type="nucleotide sequence ID" value="NZ_AP022642.1"/>
</dbReference>
<sequence length="149" mass="16759">MRVFAFLFLLFPLIELAVLIKVGSVIGVFPTLLLLVATALLGSFMLRIAGVATAWRARERLARGELPEQEMLEGLMIAVGGGLLLLPGFISDLFGLVCIIPFTRRLIIRRVLQRAARQAERQRAFSDDPLARNQPRRNVIEGEYERRDD</sequence>
<dbReference type="NCBIfam" id="NF008528">
    <property type="entry name" value="PRK11463.1-2"/>
    <property type="match status" value="1"/>
</dbReference>
<dbReference type="PANTHER" id="PTHR35335">
    <property type="entry name" value="UPF0716 PROTEIN FXSA"/>
    <property type="match status" value="1"/>
</dbReference>
<dbReference type="InterPro" id="IPR007313">
    <property type="entry name" value="FxsA"/>
</dbReference>
<dbReference type="AlphaFoldDB" id="A0A679GMQ5"/>
<feature type="transmembrane region" description="Helical" evidence="2">
    <location>
        <begin position="32"/>
        <end position="55"/>
    </location>
</feature>
<proteinExistence type="predicted"/>
<feature type="transmembrane region" description="Helical" evidence="2">
    <location>
        <begin position="75"/>
        <end position="102"/>
    </location>
</feature>
<dbReference type="KEGG" id="poj:PtoMrB4_12710"/>
<keyword evidence="2" id="KW-0472">Membrane</keyword>
<name>A0A679GMQ5_9GAMM</name>
<dbReference type="Pfam" id="PF04186">
    <property type="entry name" value="FxsA"/>
    <property type="match status" value="1"/>
</dbReference>
<dbReference type="PANTHER" id="PTHR35335:SF1">
    <property type="entry name" value="UPF0716 PROTEIN FXSA"/>
    <property type="match status" value="1"/>
</dbReference>
<evidence type="ECO:0000256" key="2">
    <source>
        <dbReference type="SAM" id="Phobius"/>
    </source>
</evidence>
<feature type="region of interest" description="Disordered" evidence="1">
    <location>
        <begin position="125"/>
        <end position="149"/>
    </location>
</feature>
<dbReference type="Proteomes" id="UP000501237">
    <property type="component" value="Chromosome"/>
</dbReference>
<dbReference type="GO" id="GO:0016020">
    <property type="term" value="C:membrane"/>
    <property type="evidence" value="ECO:0007669"/>
    <property type="project" value="InterPro"/>
</dbReference>
<evidence type="ECO:0000313" key="4">
    <source>
        <dbReference type="Proteomes" id="UP000501237"/>
    </source>
</evidence>
<dbReference type="EMBL" id="AP022642">
    <property type="protein sequence ID" value="BCA27294.1"/>
    <property type="molecule type" value="Genomic_DNA"/>
</dbReference>
<organism evidence="3 4">
    <name type="scientific">Metapseudomonas otitidis</name>
    <dbReference type="NCBI Taxonomy" id="319939"/>
    <lineage>
        <taxon>Bacteria</taxon>
        <taxon>Pseudomonadati</taxon>
        <taxon>Pseudomonadota</taxon>
        <taxon>Gammaproteobacteria</taxon>
        <taxon>Pseudomonadales</taxon>
        <taxon>Pseudomonadaceae</taxon>
        <taxon>Metapseudomonas</taxon>
    </lineage>
</organism>
<evidence type="ECO:0000256" key="1">
    <source>
        <dbReference type="SAM" id="MobiDB-lite"/>
    </source>
</evidence>
<accession>A0A679GMQ5</accession>
<gene>
    <name evidence="3" type="ORF">PtoMrB4_12710</name>
</gene>
<reference evidence="3 4" key="1">
    <citation type="journal article" date="2020" name="Microbiol. Resour. Announc.">
        <title>Complete genome sequence of Pseudomonas otitidis strain MrB4, isolated from Lake Biwa in Japan.</title>
        <authorList>
            <person name="Miyazaki K."/>
            <person name="Hase E."/>
            <person name="Maruya T."/>
        </authorList>
    </citation>
    <scope>NUCLEOTIDE SEQUENCE [LARGE SCALE GENOMIC DNA]</scope>
    <source>
        <strain evidence="3 4">MrB4</strain>
    </source>
</reference>
<dbReference type="GeneID" id="57396487"/>
<feature type="compositionally biased region" description="Basic and acidic residues" evidence="1">
    <location>
        <begin position="138"/>
        <end position="149"/>
    </location>
</feature>
<protein>
    <submittedName>
        <fullName evidence="3">Phage exclusion suppressor FxsA</fullName>
    </submittedName>
</protein>
<keyword evidence="2" id="KW-0812">Transmembrane</keyword>
<evidence type="ECO:0000313" key="3">
    <source>
        <dbReference type="EMBL" id="BCA27294.1"/>
    </source>
</evidence>